<dbReference type="Proteomes" id="UP000275078">
    <property type="component" value="Unassembled WGS sequence"/>
</dbReference>
<evidence type="ECO:0000313" key="2">
    <source>
        <dbReference type="Proteomes" id="UP000275078"/>
    </source>
</evidence>
<reference evidence="1 2" key="1">
    <citation type="journal article" date="2018" name="Nat. Ecol. Evol.">
        <title>Pezizomycetes genomes reveal the molecular basis of ectomycorrhizal truffle lifestyle.</title>
        <authorList>
            <person name="Murat C."/>
            <person name="Payen T."/>
            <person name="Noel B."/>
            <person name="Kuo A."/>
            <person name="Morin E."/>
            <person name="Chen J."/>
            <person name="Kohler A."/>
            <person name="Krizsan K."/>
            <person name="Balestrini R."/>
            <person name="Da Silva C."/>
            <person name="Montanini B."/>
            <person name="Hainaut M."/>
            <person name="Levati E."/>
            <person name="Barry K.W."/>
            <person name="Belfiori B."/>
            <person name="Cichocki N."/>
            <person name="Clum A."/>
            <person name="Dockter R.B."/>
            <person name="Fauchery L."/>
            <person name="Guy J."/>
            <person name="Iotti M."/>
            <person name="Le Tacon F."/>
            <person name="Lindquist E.A."/>
            <person name="Lipzen A."/>
            <person name="Malagnac F."/>
            <person name="Mello A."/>
            <person name="Molinier V."/>
            <person name="Miyauchi S."/>
            <person name="Poulain J."/>
            <person name="Riccioni C."/>
            <person name="Rubini A."/>
            <person name="Sitrit Y."/>
            <person name="Splivallo R."/>
            <person name="Traeger S."/>
            <person name="Wang M."/>
            <person name="Zifcakova L."/>
            <person name="Wipf D."/>
            <person name="Zambonelli A."/>
            <person name="Paolocci F."/>
            <person name="Nowrousian M."/>
            <person name="Ottonello S."/>
            <person name="Baldrian P."/>
            <person name="Spatafora J.W."/>
            <person name="Henrissat B."/>
            <person name="Nagy L.G."/>
            <person name="Aury J.M."/>
            <person name="Wincker P."/>
            <person name="Grigoriev I.V."/>
            <person name="Bonfante P."/>
            <person name="Martin F.M."/>
        </authorList>
    </citation>
    <scope>NUCLEOTIDE SEQUENCE [LARGE SCALE GENOMIC DNA]</scope>
    <source>
        <strain evidence="1 2">RN42</strain>
    </source>
</reference>
<protein>
    <submittedName>
        <fullName evidence="1">Uncharacterized protein</fullName>
    </submittedName>
</protein>
<evidence type="ECO:0000313" key="1">
    <source>
        <dbReference type="EMBL" id="RPA76105.1"/>
    </source>
</evidence>
<dbReference type="EMBL" id="ML119751">
    <property type="protein sequence ID" value="RPA76105.1"/>
    <property type="molecule type" value="Genomic_DNA"/>
</dbReference>
<dbReference type="AlphaFoldDB" id="A0A3N4HQJ6"/>
<name>A0A3N4HQJ6_ASCIM</name>
<sequence length="300" mass="33047">MSPHITHAVVFRFSLPITYPAPMPDPSQLPASAIPVDGVGSFIPPKEFGHHWLCFDHENDLGKTVSEIQLTGEIHHNALRKIISGKCVMECCTVEIRVLFEQSAMNIQEAVVEWIHEQSRLVTNELYGLMLTFAETHVSLDDPLKGEGDFFILALAPTTPGCGEIFLIDDAPKDAGRRINVSAYNAYDHLLVSDGEDAADFSAHATLLGLLKDSPAAIRRLASFMTKEGKEDHIINDYSIDLGYKENDRSHDFVELDLIVIQFPPLLVLPSPKYACSLHQTSSNSVPSSPQMAEVVLVTA</sequence>
<gene>
    <name evidence="1" type="ORF">BJ508DRAFT_11439</name>
</gene>
<keyword evidence="2" id="KW-1185">Reference proteome</keyword>
<proteinExistence type="predicted"/>
<accession>A0A3N4HQJ6</accession>
<organism evidence="1 2">
    <name type="scientific">Ascobolus immersus RN42</name>
    <dbReference type="NCBI Taxonomy" id="1160509"/>
    <lineage>
        <taxon>Eukaryota</taxon>
        <taxon>Fungi</taxon>
        <taxon>Dikarya</taxon>
        <taxon>Ascomycota</taxon>
        <taxon>Pezizomycotina</taxon>
        <taxon>Pezizomycetes</taxon>
        <taxon>Pezizales</taxon>
        <taxon>Ascobolaceae</taxon>
        <taxon>Ascobolus</taxon>
    </lineage>
</organism>